<dbReference type="GO" id="GO:0032266">
    <property type="term" value="F:phosphatidylinositol-3-phosphate binding"/>
    <property type="evidence" value="ECO:0007669"/>
    <property type="project" value="TreeGrafter"/>
</dbReference>
<dbReference type="STRING" id="7370.A0A1I8MPZ9"/>
<dbReference type="KEGG" id="mde:101899559"/>
<dbReference type="InterPro" id="IPR017455">
    <property type="entry name" value="Znf_FYVE-rel"/>
</dbReference>
<keyword evidence="3" id="KW-0862">Zinc</keyword>
<dbReference type="VEuPathDB" id="VectorBase:MDOA007252"/>
<proteinExistence type="predicted"/>
<dbReference type="CDD" id="cd19817">
    <property type="entry name" value="Bbox1_ANCHR-like"/>
    <property type="match status" value="1"/>
</dbReference>
<dbReference type="eggNOG" id="KOG1818">
    <property type="taxonomic scope" value="Eukaryota"/>
</dbReference>
<dbReference type="GO" id="GO:0005813">
    <property type="term" value="C:centrosome"/>
    <property type="evidence" value="ECO:0007669"/>
    <property type="project" value="TreeGrafter"/>
</dbReference>
<gene>
    <name evidence="7" type="primary">101899559</name>
</gene>
<dbReference type="InterPro" id="IPR013083">
    <property type="entry name" value="Znf_RING/FYVE/PHD"/>
</dbReference>
<name>A0A1I8MPZ9_MUSDO</name>
<evidence type="ECO:0000313" key="7">
    <source>
        <dbReference type="EnsemblMetazoa" id="MDOA007252-PA"/>
    </source>
</evidence>
<evidence type="ECO:0000256" key="4">
    <source>
        <dbReference type="PROSITE-ProRule" id="PRU00091"/>
    </source>
</evidence>
<dbReference type="PROSITE" id="PS50178">
    <property type="entry name" value="ZF_FYVE"/>
    <property type="match status" value="1"/>
</dbReference>
<evidence type="ECO:0000256" key="5">
    <source>
        <dbReference type="SAM" id="MobiDB-lite"/>
    </source>
</evidence>
<dbReference type="InterPro" id="IPR000306">
    <property type="entry name" value="Znf_FYVE"/>
</dbReference>
<accession>A0A1I8MPZ9</accession>
<dbReference type="RefSeq" id="XP_005190653.2">
    <property type="nucleotide sequence ID" value="XM_005190596.4"/>
</dbReference>
<feature type="region of interest" description="Disordered" evidence="5">
    <location>
        <begin position="232"/>
        <end position="261"/>
    </location>
</feature>
<dbReference type="SUPFAM" id="SSF57845">
    <property type="entry name" value="B-box zinc-binding domain"/>
    <property type="match status" value="1"/>
</dbReference>
<dbReference type="OrthoDB" id="5407799at2759"/>
<sequence length="363" mass="40312">MSCFGCSKKYGLFTKEYGCPNCGYSYCAKCLKRPVAVPKHNDKVMNVCLICFDKLSKLQSAEKVIDVDSLPGTIVTKTNRGKTIENNLNTDINKLLEVEPSAALTGEVLAPISPTQMTTSTHSSGENSDITENLDSAILQRLKNLKTNGGPQQLPSDEEIRSRLANLNGIPYKDYSKKDLLLNVDQRSDQEKMNDLLKQFMGEAQLDRRIESERNDAISDIERRLRALRDTPVDGSAATSGLTRPVGDISPDTNTPSDNEIDDEAILKDIMQKYLAEARLPEAPNTLESELAASVPPPPAGTETEELPWCNICNEDAVIRCLGCEGELFCATCFRECHDDDEEYRSHVKEPYSAPPKFKEDHF</sequence>
<dbReference type="GO" id="GO:0044878">
    <property type="term" value="P:mitotic cytokinesis checkpoint signaling"/>
    <property type="evidence" value="ECO:0007669"/>
    <property type="project" value="TreeGrafter"/>
</dbReference>
<dbReference type="InterPro" id="IPR044553">
    <property type="entry name" value="Bbox1_ANCHR"/>
</dbReference>
<dbReference type="Gene3D" id="3.30.40.10">
    <property type="entry name" value="Zinc/RING finger domain, C3HC4 (zinc finger)"/>
    <property type="match status" value="1"/>
</dbReference>
<dbReference type="PANTHER" id="PTHR46603">
    <property type="entry name" value="ABSCISSION/NOCUT CHECKPOINT REGULATOR"/>
    <property type="match status" value="1"/>
</dbReference>
<dbReference type="InterPro" id="IPR011011">
    <property type="entry name" value="Znf_FYVE_PHD"/>
</dbReference>
<evidence type="ECO:0000256" key="1">
    <source>
        <dbReference type="ARBA" id="ARBA00022723"/>
    </source>
</evidence>
<dbReference type="Pfam" id="PF22586">
    <property type="entry name" value="ANCHR-like_BBOX"/>
    <property type="match status" value="1"/>
</dbReference>
<evidence type="ECO:0000256" key="3">
    <source>
        <dbReference type="ARBA" id="ARBA00022833"/>
    </source>
</evidence>
<dbReference type="GO" id="GO:0032154">
    <property type="term" value="C:cleavage furrow"/>
    <property type="evidence" value="ECO:0007669"/>
    <property type="project" value="TreeGrafter"/>
</dbReference>
<dbReference type="GO" id="GO:0030496">
    <property type="term" value="C:midbody"/>
    <property type="evidence" value="ECO:0007669"/>
    <property type="project" value="TreeGrafter"/>
</dbReference>
<dbReference type="FunFam" id="3.30.40.10:FF:000879">
    <property type="entry name" value="abscission/NoCut checkpoint regulator"/>
    <property type="match status" value="1"/>
</dbReference>
<protein>
    <recommendedName>
        <fullName evidence="6">FYVE-type domain-containing protein</fullName>
    </recommendedName>
</protein>
<dbReference type="EnsemblMetazoa" id="MDOA007252-RA">
    <property type="protein sequence ID" value="MDOA007252-PA"/>
    <property type="gene ID" value="MDOA007252"/>
</dbReference>
<keyword evidence="2 4" id="KW-0863">Zinc-finger</keyword>
<evidence type="ECO:0000259" key="6">
    <source>
        <dbReference type="PROSITE" id="PS50178"/>
    </source>
</evidence>
<dbReference type="VEuPathDB" id="VectorBase:MDOMA2_018721"/>
<dbReference type="GO" id="GO:0008270">
    <property type="term" value="F:zinc ion binding"/>
    <property type="evidence" value="ECO:0007669"/>
    <property type="project" value="UniProtKB-KW"/>
</dbReference>
<dbReference type="PANTHER" id="PTHR46603:SF1">
    <property type="entry name" value="ABSCISSION_NOCUT CHECKPOINT REGULATOR"/>
    <property type="match status" value="1"/>
</dbReference>
<feature type="domain" description="FYVE-type" evidence="6">
    <location>
        <begin position="1"/>
        <end position="56"/>
    </location>
</feature>
<dbReference type="SUPFAM" id="SSF57903">
    <property type="entry name" value="FYVE/PHD zinc finger"/>
    <property type="match status" value="1"/>
</dbReference>
<dbReference type="Pfam" id="PF01363">
    <property type="entry name" value="FYVE"/>
    <property type="match status" value="1"/>
</dbReference>
<reference evidence="7" key="1">
    <citation type="submission" date="2020-05" db="UniProtKB">
        <authorList>
            <consortium name="EnsemblMetazoa"/>
        </authorList>
    </citation>
    <scope>IDENTIFICATION</scope>
    <source>
        <strain evidence="7">Aabys</strain>
    </source>
</reference>
<keyword evidence="1" id="KW-0479">Metal-binding</keyword>
<dbReference type="GO" id="GO:0009838">
    <property type="term" value="P:abscission"/>
    <property type="evidence" value="ECO:0007669"/>
    <property type="project" value="TreeGrafter"/>
</dbReference>
<evidence type="ECO:0000256" key="2">
    <source>
        <dbReference type="ARBA" id="ARBA00022771"/>
    </source>
</evidence>
<dbReference type="AlphaFoldDB" id="A0A1I8MPZ9"/>
<organism evidence="7">
    <name type="scientific">Musca domestica</name>
    <name type="common">House fly</name>
    <dbReference type="NCBI Taxonomy" id="7370"/>
    <lineage>
        <taxon>Eukaryota</taxon>
        <taxon>Metazoa</taxon>
        <taxon>Ecdysozoa</taxon>
        <taxon>Arthropoda</taxon>
        <taxon>Hexapoda</taxon>
        <taxon>Insecta</taxon>
        <taxon>Pterygota</taxon>
        <taxon>Neoptera</taxon>
        <taxon>Endopterygota</taxon>
        <taxon>Diptera</taxon>
        <taxon>Brachycera</taxon>
        <taxon>Muscomorpha</taxon>
        <taxon>Muscoidea</taxon>
        <taxon>Muscidae</taxon>
        <taxon>Musca</taxon>
    </lineage>
</organism>